<dbReference type="PANTHER" id="PTHR37419">
    <property type="entry name" value="SERINE/THREONINE-PROTEIN KINASE TOXIN HIPA"/>
    <property type="match status" value="1"/>
</dbReference>
<comment type="caution">
    <text evidence="5">The sequence shown here is derived from an EMBL/GenBank/DDBJ whole genome shotgun (WGS) entry which is preliminary data.</text>
</comment>
<dbReference type="EMBL" id="JPQT01000117">
    <property type="protein sequence ID" value="KFE49464.1"/>
    <property type="molecule type" value="Genomic_DNA"/>
</dbReference>
<evidence type="ECO:0000256" key="1">
    <source>
        <dbReference type="ARBA" id="ARBA00010164"/>
    </source>
</evidence>
<accession>A0A085V201</accession>
<feature type="domain" description="HipA-like C-terminal" evidence="4">
    <location>
        <begin position="185"/>
        <end position="398"/>
    </location>
</feature>
<dbReference type="PATRIC" id="fig|317.174.peg.3923"/>
<keyword evidence="3" id="KW-0418">Kinase</keyword>
<evidence type="ECO:0000256" key="2">
    <source>
        <dbReference type="ARBA" id="ARBA00022679"/>
    </source>
</evidence>
<evidence type="ECO:0000259" key="4">
    <source>
        <dbReference type="Pfam" id="PF07804"/>
    </source>
</evidence>
<comment type="similarity">
    <text evidence="1">Belongs to the HipA Ser/Thr kinase family.</text>
</comment>
<dbReference type="RefSeq" id="WP_047576992.1">
    <property type="nucleotide sequence ID" value="NZ_JPQT01000117.1"/>
</dbReference>
<sequence length="430" mass="47830">MNQTIAAYADWEGLEFPAKLGILHVRRSNQREIFEFEYDPSALTAPWMRNIQLDPALSPYSGPQYPQQGQDAFGLFADSSPDRWGRLLMKRRLDREKRSGLADSNDRLYESDFLLGVHDLFRVGALRLRVDDTGAFLDDNHGQAAPPLVMLRALEQASRALETDESNTAPLVDDWLRMLLAPGGSLGGARPKATVVDPDGQFWIAKFPSARDGYDVGAWESVVHALAQACGIRVPEAQHGRYASREHTFLIKRFDRTPAGKRIHFASAMTLTGHTDGDDASTGVSYLEIAETLMSQGAQPNADLKELWTRIVFNMLISNTDDHLRNHGFLLVPGKGWKLSDAYDMNPMSYGTGLKLNVSEHDNALDLDLARSVCRYFRLSLAQANEIIDDCRDVVSQWRNVAGAIGLGQQEQSEMAAAFRLAENGHGDRK</sequence>
<name>A0A085V201_PSESX</name>
<evidence type="ECO:0000256" key="3">
    <source>
        <dbReference type="ARBA" id="ARBA00022777"/>
    </source>
</evidence>
<dbReference type="GO" id="GO:0004674">
    <property type="term" value="F:protein serine/threonine kinase activity"/>
    <property type="evidence" value="ECO:0007669"/>
    <property type="project" value="TreeGrafter"/>
</dbReference>
<dbReference type="InterPro" id="IPR012893">
    <property type="entry name" value="HipA-like_C"/>
</dbReference>
<dbReference type="AlphaFoldDB" id="A0A085V201"/>
<dbReference type="GO" id="GO:0005829">
    <property type="term" value="C:cytosol"/>
    <property type="evidence" value="ECO:0007669"/>
    <property type="project" value="TreeGrafter"/>
</dbReference>
<evidence type="ECO:0000313" key="6">
    <source>
        <dbReference type="Proteomes" id="UP000028643"/>
    </source>
</evidence>
<dbReference type="PANTHER" id="PTHR37419:SF8">
    <property type="entry name" value="TOXIN YJJJ"/>
    <property type="match status" value="1"/>
</dbReference>
<dbReference type="Pfam" id="PF07804">
    <property type="entry name" value="HipA_C"/>
    <property type="match status" value="1"/>
</dbReference>
<organism evidence="5 6">
    <name type="scientific">Pseudomonas syringae</name>
    <dbReference type="NCBI Taxonomy" id="317"/>
    <lineage>
        <taxon>Bacteria</taxon>
        <taxon>Pseudomonadati</taxon>
        <taxon>Pseudomonadota</taxon>
        <taxon>Gammaproteobacteria</taxon>
        <taxon>Pseudomonadales</taxon>
        <taxon>Pseudomonadaceae</taxon>
        <taxon>Pseudomonas</taxon>
    </lineage>
</organism>
<keyword evidence="2" id="KW-0808">Transferase</keyword>
<dbReference type="InterPro" id="IPR052028">
    <property type="entry name" value="HipA_Ser/Thr_kinase"/>
</dbReference>
<dbReference type="Proteomes" id="UP000028643">
    <property type="component" value="Unassembled WGS sequence"/>
</dbReference>
<reference evidence="5 6" key="1">
    <citation type="submission" date="2014-07" db="EMBL/GenBank/DDBJ databases">
        <title>Draft Genome Sequences of Environmental Pseudomonas syringae strains.</title>
        <authorList>
            <person name="Baltrus D.A."/>
            <person name="Berge O."/>
            <person name="Morris C."/>
        </authorList>
    </citation>
    <scope>NUCLEOTIDE SEQUENCE [LARGE SCALE GENOMIC DNA]</scope>
    <source>
        <strain evidence="5 6">CEB003</strain>
    </source>
</reference>
<evidence type="ECO:0000313" key="5">
    <source>
        <dbReference type="EMBL" id="KFE49464.1"/>
    </source>
</evidence>
<proteinExistence type="inferred from homology"/>
<gene>
    <name evidence="5" type="ORF">IV02_19185</name>
</gene>
<protein>
    <submittedName>
        <fullName evidence="5">Toxin HipA</fullName>
    </submittedName>
</protein>
<dbReference type="Gene3D" id="1.10.1070.20">
    <property type="match status" value="1"/>
</dbReference>